<protein>
    <submittedName>
        <fullName evidence="3">Oidioi.mRNA.OKI2018_I69.chr1.g2754.t1.cds</fullName>
    </submittedName>
</protein>
<feature type="domain" description="NOMO seventh transthyretin-like" evidence="2">
    <location>
        <begin position="220"/>
        <end position="250"/>
    </location>
</feature>
<dbReference type="InterPro" id="IPR056319">
    <property type="entry name" value="NOMO_7th"/>
</dbReference>
<accession>A0ABN7SYY6</accession>
<evidence type="ECO:0000259" key="2">
    <source>
        <dbReference type="Pfam" id="PF23141"/>
    </source>
</evidence>
<keyword evidence="4" id="KW-1185">Reference proteome</keyword>
<evidence type="ECO:0000313" key="4">
    <source>
        <dbReference type="Proteomes" id="UP001158576"/>
    </source>
</evidence>
<evidence type="ECO:0000256" key="1">
    <source>
        <dbReference type="ARBA" id="ARBA00022729"/>
    </source>
</evidence>
<sequence length="624" mass="69434">MRESPSRVELCAEADIDETTIELVSSAGKVLDSSSGCFLVKPNDYVLRPVSSSFHFSPKEIAVKVEAEPQSRHQFKRFTRRFSAFVRCLGTCQSFSASLTDVNGERTPLILGKAENNRREIEHSRLDPGKYTLEVSSDNWCFDQSSSKKEVRITIAPEGEPEGVPLEIVQKAYRLQLKSEVITDVEIVAGDRKVVEKLESGFNNFKSFTLNEFKYPLAGGEYTITPRGCHNFAKSSIQYSTGSPSVVNLSPVSHKVSVEIEIDESKVASAQLTLTVNGEQVNGGHFESGKLRYTVDVRSEKVTIEPKSPTMFIHPKSFSGFSTFDPASGCALPVVFDALDALFIEGDIEPAVEGVDIKLESSDAYSFQALLLANLAVDLVDSDGNAMSDVTIKLSGPERYRQIAKINGHETFNRLEPGDYFIIFEKKEFKFEPNKFEITLTEDRTLTICADHSEESKTDVNGQFRIMGLQNDCTYDIRVKSPGNYVVSPESIRVKVDQADNRNLEFQAFKSISQTRLSGNVLICPTCPLKGLKVEVFSLDSDKKRAKNALETLYLSEDSGTFFNFAPLEFAENPVEIVLTGPDDSSSQIVYLNAPLKHASFRYTHQQASETPIQGEDNFMIRLH</sequence>
<keyword evidence="1" id="KW-0732">Signal</keyword>
<dbReference type="EMBL" id="OU015566">
    <property type="protein sequence ID" value="CAG5106245.1"/>
    <property type="molecule type" value="Genomic_DNA"/>
</dbReference>
<dbReference type="PANTHER" id="PTHR23303:SF14">
    <property type="entry name" value="BOS COMPLEX SUBUNIT NOMO1-RELATED"/>
    <property type="match status" value="1"/>
</dbReference>
<reference evidence="3 4" key="1">
    <citation type="submission" date="2021-04" db="EMBL/GenBank/DDBJ databases">
        <authorList>
            <person name="Bliznina A."/>
        </authorList>
    </citation>
    <scope>NUCLEOTIDE SEQUENCE [LARGE SCALE GENOMIC DNA]</scope>
</reference>
<proteinExistence type="predicted"/>
<dbReference type="Proteomes" id="UP001158576">
    <property type="component" value="Chromosome 1"/>
</dbReference>
<dbReference type="Pfam" id="PF23141">
    <property type="entry name" value="Ig_NOMO"/>
    <property type="match status" value="1"/>
</dbReference>
<gene>
    <name evidence="3" type="ORF">OKIOD_LOCUS11519</name>
</gene>
<evidence type="ECO:0000313" key="3">
    <source>
        <dbReference type="EMBL" id="CAG5106245.1"/>
    </source>
</evidence>
<dbReference type="InterPro" id="IPR051417">
    <property type="entry name" value="SDr/BOS_complex"/>
</dbReference>
<organism evidence="3 4">
    <name type="scientific">Oikopleura dioica</name>
    <name type="common">Tunicate</name>
    <dbReference type="NCBI Taxonomy" id="34765"/>
    <lineage>
        <taxon>Eukaryota</taxon>
        <taxon>Metazoa</taxon>
        <taxon>Chordata</taxon>
        <taxon>Tunicata</taxon>
        <taxon>Appendicularia</taxon>
        <taxon>Copelata</taxon>
        <taxon>Oikopleuridae</taxon>
        <taxon>Oikopleura</taxon>
    </lineage>
</organism>
<dbReference type="PANTHER" id="PTHR23303">
    <property type="entry name" value="CARBOXYPEPTIDASE REGULATORY REGION-CONTAINING"/>
    <property type="match status" value="1"/>
</dbReference>
<name>A0ABN7SYY6_OIKDI</name>